<organism evidence="2 3">
    <name type="scientific">Desulfotomaculum copahuensis</name>
    <dbReference type="NCBI Taxonomy" id="1838280"/>
    <lineage>
        <taxon>Bacteria</taxon>
        <taxon>Bacillati</taxon>
        <taxon>Bacillota</taxon>
        <taxon>Clostridia</taxon>
        <taxon>Eubacteriales</taxon>
        <taxon>Desulfotomaculaceae</taxon>
        <taxon>Desulfotomaculum</taxon>
    </lineage>
</organism>
<comment type="caution">
    <text evidence="2">The sequence shown here is derived from an EMBL/GenBank/DDBJ whole genome shotgun (WGS) entry which is preliminary data.</text>
</comment>
<evidence type="ECO:0000313" key="2">
    <source>
        <dbReference type="EMBL" id="OAT80292.1"/>
    </source>
</evidence>
<proteinExistence type="predicted"/>
<protein>
    <submittedName>
        <fullName evidence="2">Uncharacterized protein</fullName>
    </submittedName>
</protein>
<keyword evidence="1" id="KW-0472">Membrane</keyword>
<dbReference type="RefSeq" id="WP_066670177.1">
    <property type="nucleotide sequence ID" value="NZ_LYVF01000183.1"/>
</dbReference>
<name>A0A1B7LC47_9FIRM</name>
<keyword evidence="1" id="KW-0812">Transmembrane</keyword>
<dbReference type="STRING" id="1838280.A6M21_13990"/>
<accession>A0A1B7LC47</accession>
<gene>
    <name evidence="2" type="ORF">A6M21_13990</name>
</gene>
<evidence type="ECO:0000313" key="3">
    <source>
        <dbReference type="Proteomes" id="UP000078532"/>
    </source>
</evidence>
<dbReference type="AlphaFoldDB" id="A0A1B7LC47"/>
<dbReference type="OrthoDB" id="1806880at2"/>
<feature type="transmembrane region" description="Helical" evidence="1">
    <location>
        <begin position="120"/>
        <end position="141"/>
    </location>
</feature>
<reference evidence="2 3" key="1">
    <citation type="submission" date="2016-04" db="EMBL/GenBank/DDBJ databases">
        <authorList>
            <person name="Evans L.H."/>
            <person name="Alamgir A."/>
            <person name="Owens N."/>
            <person name="Weber N.D."/>
            <person name="Virtaneva K."/>
            <person name="Barbian K."/>
            <person name="Babar A."/>
            <person name="Rosenke K."/>
        </authorList>
    </citation>
    <scope>NUCLEOTIDE SEQUENCE [LARGE SCALE GENOMIC DNA]</scope>
    <source>
        <strain evidence="2 3">LMa1</strain>
    </source>
</reference>
<evidence type="ECO:0000256" key="1">
    <source>
        <dbReference type="SAM" id="Phobius"/>
    </source>
</evidence>
<dbReference type="Proteomes" id="UP000078532">
    <property type="component" value="Unassembled WGS sequence"/>
</dbReference>
<sequence length="143" mass="16311">MSTRFAAILTEKFQLPAEESKLLGKTTRQLSRLERRLYFEKIKPRCREFKLFLQGEYALLNETERAGWREITAGSLLEKGGEPDLADSLVMDVAGRLEVYRRLRERAESEGVRLKAMTSFGGLSMVLFLVVVVTAAVLYLINH</sequence>
<dbReference type="EMBL" id="LYVF01000183">
    <property type="protein sequence ID" value="OAT80292.1"/>
    <property type="molecule type" value="Genomic_DNA"/>
</dbReference>
<keyword evidence="3" id="KW-1185">Reference proteome</keyword>
<keyword evidence="1" id="KW-1133">Transmembrane helix</keyword>